<dbReference type="AlphaFoldDB" id="A0A0C3A869"/>
<reference evidence="5" key="4">
    <citation type="submission" date="2023-08" db="EMBL/GenBank/DDBJ databases">
        <title>Isolation and Characterization of Rhodococcus erythropolis MGMM8.</title>
        <authorList>
            <person name="Diabankana R.G.C."/>
            <person name="Afordoanyi D.M."/>
            <person name="Validov S.Z."/>
        </authorList>
    </citation>
    <scope>NUCLEOTIDE SEQUENCE</scope>
    <source>
        <strain evidence="5">MGMM8</strain>
    </source>
</reference>
<evidence type="ECO:0000256" key="1">
    <source>
        <dbReference type="PIRSR" id="PIRSR016184-1"/>
    </source>
</evidence>
<evidence type="ECO:0000313" key="6">
    <source>
        <dbReference type="Proteomes" id="UP000325576"/>
    </source>
</evidence>
<keyword evidence="4" id="KW-0413">Isomerase</keyword>
<dbReference type="GO" id="GO:0016853">
    <property type="term" value="F:isomerase activity"/>
    <property type="evidence" value="ECO:0007669"/>
    <property type="project" value="UniProtKB-KW"/>
</dbReference>
<dbReference type="Proteomes" id="UP000502345">
    <property type="component" value="Chromosome"/>
</dbReference>
<dbReference type="SUPFAM" id="SSF54506">
    <property type="entry name" value="Diaminopimelate epimerase-like"/>
    <property type="match status" value="1"/>
</dbReference>
<dbReference type="PANTHER" id="PTHR13774:SF32">
    <property type="entry name" value="ANTISENSE-ENHANCING SEQUENCE 1"/>
    <property type="match status" value="1"/>
</dbReference>
<evidence type="ECO:0000313" key="2">
    <source>
        <dbReference type="EMBL" id="KAB2585822.1"/>
    </source>
</evidence>
<evidence type="ECO:0000313" key="3">
    <source>
        <dbReference type="EMBL" id="MBH5147824.1"/>
    </source>
</evidence>
<organism evidence="2 6">
    <name type="scientific">Rhodococcus erythropolis</name>
    <name type="common">Arthrobacter picolinophilus</name>
    <dbReference type="NCBI Taxonomy" id="1833"/>
    <lineage>
        <taxon>Bacteria</taxon>
        <taxon>Bacillati</taxon>
        <taxon>Actinomycetota</taxon>
        <taxon>Actinomycetes</taxon>
        <taxon>Mycobacteriales</taxon>
        <taxon>Nocardiaceae</taxon>
        <taxon>Rhodococcus</taxon>
        <taxon>Rhodococcus erythropolis group</taxon>
    </lineage>
</organism>
<evidence type="ECO:0000313" key="4">
    <source>
        <dbReference type="EMBL" id="QIP40186.1"/>
    </source>
</evidence>
<dbReference type="Gene3D" id="3.10.310.10">
    <property type="entry name" value="Diaminopimelate Epimerase, Chain A, domain 1"/>
    <property type="match status" value="2"/>
</dbReference>
<reference evidence="4 7" key="2">
    <citation type="submission" date="2020-03" db="EMBL/GenBank/DDBJ databases">
        <title>Screen low temperature-resistant strains for efficient degradation of petroleum hydrocarbons under the low temperature.</title>
        <authorList>
            <person name="Wang Y."/>
            <person name="Chen J."/>
        </authorList>
    </citation>
    <scope>NUCLEOTIDE SEQUENCE [LARGE SCALE GENOMIC DNA]</scope>
    <source>
        <strain evidence="4 7">KB1</strain>
    </source>
</reference>
<dbReference type="PANTHER" id="PTHR13774">
    <property type="entry name" value="PHENAZINE BIOSYNTHESIS PROTEIN"/>
    <property type="match status" value="1"/>
</dbReference>
<dbReference type="EMBL" id="CP050124">
    <property type="protein sequence ID" value="QIP40186.1"/>
    <property type="molecule type" value="Genomic_DNA"/>
</dbReference>
<dbReference type="GO" id="GO:0005737">
    <property type="term" value="C:cytoplasm"/>
    <property type="evidence" value="ECO:0007669"/>
    <property type="project" value="TreeGrafter"/>
</dbReference>
<accession>A0A0C3A869</accession>
<reference evidence="3 8" key="3">
    <citation type="submission" date="2020-12" db="EMBL/GenBank/DDBJ databases">
        <title>Draft genome sequence of furan degrading bacterial strain FUR100.</title>
        <authorList>
            <person name="Woiski C."/>
        </authorList>
    </citation>
    <scope>NUCLEOTIDE SEQUENCE [LARGE SCALE GENOMIC DNA]</scope>
    <source>
        <strain evidence="3 8">FUR100</strain>
    </source>
</reference>
<dbReference type="Pfam" id="PF02567">
    <property type="entry name" value="PhzC-PhzF"/>
    <property type="match status" value="1"/>
</dbReference>
<evidence type="ECO:0000313" key="8">
    <source>
        <dbReference type="Proteomes" id="UP000627573"/>
    </source>
</evidence>
<dbReference type="OrthoDB" id="9788221at2"/>
<keyword evidence="8" id="KW-1185">Reference proteome</keyword>
<dbReference type="Proteomes" id="UP001230933">
    <property type="component" value="Chromosome"/>
</dbReference>
<proteinExistence type="predicted"/>
<protein>
    <submittedName>
        <fullName evidence="3">PhzF family phenazine biosynthesis protein</fullName>
    </submittedName>
    <submittedName>
        <fullName evidence="4">Trans-2, 3-dihydro-3-hydroxyanthranilate isomerase</fullName>
    </submittedName>
</protein>
<gene>
    <name evidence="2" type="ORF">BS297_08445</name>
    <name evidence="4" type="ORF">G9444_2942</name>
    <name evidence="3" type="ORF">I3517_35035</name>
    <name evidence="5" type="ORF">QIE55_13760</name>
</gene>
<reference evidence="2 6" key="1">
    <citation type="journal article" date="2017" name="Poromechanics V (2013)">
        <title>Genomic Characterization of the Arsenic-Tolerant Actinobacterium, &lt;i&gt;Rhodococcus erythropolis&lt;/i&gt; S43.</title>
        <authorList>
            <person name="Retamal-Morales G."/>
            <person name="Mehnert M."/>
            <person name="Schwabe R."/>
            <person name="Tischler D."/>
            <person name="Schloemann M."/>
            <person name="Levican G.J."/>
        </authorList>
    </citation>
    <scope>NUCLEOTIDE SEQUENCE [LARGE SCALE GENOMIC DNA]</scope>
    <source>
        <strain evidence="2 6">S43</strain>
    </source>
</reference>
<dbReference type="GeneID" id="57487241"/>
<feature type="active site" evidence="1">
    <location>
        <position position="46"/>
    </location>
</feature>
<dbReference type="PIRSF" id="PIRSF016184">
    <property type="entry name" value="PhzC_PhzF"/>
    <property type="match status" value="1"/>
</dbReference>
<dbReference type="InterPro" id="IPR003719">
    <property type="entry name" value="Phenazine_PhzF-like"/>
</dbReference>
<name>A0A0C3A869_RHOER</name>
<dbReference type="RefSeq" id="WP_003942237.1">
    <property type="nucleotide sequence ID" value="NZ_AP018733.1"/>
</dbReference>
<dbReference type="KEGG" id="reb:XU06_13035"/>
<dbReference type="EMBL" id="CP124545">
    <property type="protein sequence ID" value="WGV52214.1"/>
    <property type="molecule type" value="Genomic_DNA"/>
</dbReference>
<dbReference type="Proteomes" id="UP000627573">
    <property type="component" value="Unassembled WGS sequence"/>
</dbReference>
<dbReference type="EMBL" id="JAECSB010000103">
    <property type="protein sequence ID" value="MBH5147824.1"/>
    <property type="molecule type" value="Genomic_DNA"/>
</dbReference>
<evidence type="ECO:0000313" key="5">
    <source>
        <dbReference type="EMBL" id="WGV52214.1"/>
    </source>
</evidence>
<sequence>MGIEVSVVRVFTDENGKHGNPLGIVDASTVAESDRQAVAKELDYSETIFIDVPDDGASRARVQIFTPAAELPFAGHPTVGATWWLGEQGRRVSALDVPAGSVDVRQSGALTWVRARAEWAPEFAIYPMDTVDDVIDADPSDYEADHSYLWAWQDKLEAAIRARMFAPVMGIAEDEATGSAALRITDRLRKSLLITQGRGSVLHTTFSPEGWLEVGGRVVAEPSRTL</sequence>
<evidence type="ECO:0000313" key="7">
    <source>
        <dbReference type="Proteomes" id="UP000502345"/>
    </source>
</evidence>
<dbReference type="STRING" id="1833.XU06_13035"/>
<dbReference type="EMBL" id="MRBO01000279">
    <property type="protein sequence ID" value="KAB2585822.1"/>
    <property type="molecule type" value="Genomic_DNA"/>
</dbReference>
<dbReference type="Proteomes" id="UP000325576">
    <property type="component" value="Unassembled WGS sequence"/>
</dbReference>